<dbReference type="Proteomes" id="UP000070779">
    <property type="component" value="Unassembled WGS sequence"/>
</dbReference>
<name>A0A139R8D5_STRMT</name>
<protein>
    <submittedName>
        <fullName evidence="1">Uncharacterized protein</fullName>
    </submittedName>
</protein>
<comment type="caution">
    <text evidence="1">The sequence shown here is derived from an EMBL/GenBank/DDBJ whole genome shotgun (WGS) entry which is preliminary data.</text>
</comment>
<dbReference type="EMBL" id="LQZD01000423">
    <property type="protein sequence ID" value="KXU11051.1"/>
    <property type="molecule type" value="Genomic_DNA"/>
</dbReference>
<dbReference type="AlphaFoldDB" id="A0A139R8D5"/>
<sequence>MSKVIDITEKLNFEENPKLKIKDAEIEVNTDATTVLTLMQTIGDEEGTPSAKKMMEMFELIFPENSRKTLNEMRLNFSDLTKVIEAAMTLVMGEEEVGEQ</sequence>
<evidence type="ECO:0000313" key="1">
    <source>
        <dbReference type="EMBL" id="KXU11051.1"/>
    </source>
</evidence>
<evidence type="ECO:0000313" key="2">
    <source>
        <dbReference type="Proteomes" id="UP000070779"/>
    </source>
</evidence>
<reference evidence="1 2" key="1">
    <citation type="submission" date="2016-01" db="EMBL/GenBank/DDBJ databases">
        <title>Highly variable Streptococcus oralis are common among viridans streptococci isolated from primates.</title>
        <authorList>
            <person name="Denapaite D."/>
            <person name="Rieger M."/>
            <person name="Koendgen S."/>
            <person name="Brueckner R."/>
            <person name="Ochigava I."/>
            <person name="Kappeler P."/>
            <person name="Maetz-Rensing K."/>
            <person name="Leendertz F."/>
            <person name="Hakenbeck R."/>
        </authorList>
    </citation>
    <scope>NUCLEOTIDE SEQUENCE [LARGE SCALE GENOMIC DNA]</scope>
    <source>
        <strain evidence="1 2">DD22</strain>
    </source>
</reference>
<accession>A0A139R8D5</accession>
<dbReference type="PATRIC" id="fig|28037.238.peg.2001"/>
<gene>
    <name evidence="1" type="ORF">SMIDD22_01685</name>
</gene>
<proteinExistence type="predicted"/>
<organism evidence="1 2">
    <name type="scientific">Streptococcus mitis</name>
    <dbReference type="NCBI Taxonomy" id="28037"/>
    <lineage>
        <taxon>Bacteria</taxon>
        <taxon>Bacillati</taxon>
        <taxon>Bacillota</taxon>
        <taxon>Bacilli</taxon>
        <taxon>Lactobacillales</taxon>
        <taxon>Streptococcaceae</taxon>
        <taxon>Streptococcus</taxon>
        <taxon>Streptococcus mitis group</taxon>
    </lineage>
</organism>